<comment type="caution">
    <text evidence="1">The sequence shown here is derived from an EMBL/GenBank/DDBJ whole genome shotgun (WGS) entry which is preliminary data.</text>
</comment>
<accession>A0A9Q4EN41</accession>
<dbReference type="EMBL" id="JALAWA010000005">
    <property type="protein sequence ID" value="MCY9185008.1"/>
    <property type="molecule type" value="Genomic_DNA"/>
</dbReference>
<sequence>MDKDFLIIKIKDIQKGDTLTNRACGNWDMKLSRAKECKRAIVVRSGVILNVYKIVDAWESDEPAKITKTNNRVRLQLAECRDYSYLIGSTLKTKTQNPVSSLSLETLMELVKGA</sequence>
<organism evidence="1 2">
    <name type="scientific">Bacillus halotolerans</name>
    <dbReference type="NCBI Taxonomy" id="260554"/>
    <lineage>
        <taxon>Bacteria</taxon>
        <taxon>Bacillati</taxon>
        <taxon>Bacillota</taxon>
        <taxon>Bacilli</taxon>
        <taxon>Bacillales</taxon>
        <taxon>Bacillaceae</taxon>
        <taxon>Bacillus</taxon>
    </lineage>
</organism>
<dbReference type="Proteomes" id="UP001073053">
    <property type="component" value="Unassembled WGS sequence"/>
</dbReference>
<dbReference type="AlphaFoldDB" id="A0A9Q4EN41"/>
<evidence type="ECO:0000313" key="2">
    <source>
        <dbReference type="Proteomes" id="UP001073053"/>
    </source>
</evidence>
<evidence type="ECO:0000313" key="1">
    <source>
        <dbReference type="EMBL" id="MCY9185008.1"/>
    </source>
</evidence>
<reference evidence="1" key="1">
    <citation type="submission" date="2022-02" db="EMBL/GenBank/DDBJ databases">
        <title>Crop Bioprotection Bacillus Genome Sequencing.</title>
        <authorList>
            <person name="Dunlap C."/>
        </authorList>
    </citation>
    <scope>NUCLEOTIDE SEQUENCE</scope>
    <source>
        <strain evidence="1">EC49O2N-C10</strain>
    </source>
</reference>
<name>A0A9Q4EN41_9BACI</name>
<proteinExistence type="predicted"/>
<gene>
    <name evidence="1" type="ORF">MOF03_10170</name>
</gene>
<dbReference type="RefSeq" id="WP_254518090.1">
    <property type="nucleotide sequence ID" value="NZ_CP100651.1"/>
</dbReference>
<protein>
    <submittedName>
        <fullName evidence="1">Uncharacterized protein</fullName>
    </submittedName>
</protein>